<gene>
    <name evidence="2" type="ORF">J121_135</name>
</gene>
<evidence type="ECO:0000313" key="2">
    <source>
        <dbReference type="EMBL" id="KNH01935.1"/>
    </source>
</evidence>
<keyword evidence="1" id="KW-1133">Transmembrane helix</keyword>
<feature type="transmembrane region" description="Helical" evidence="1">
    <location>
        <begin position="7"/>
        <end position="38"/>
    </location>
</feature>
<reference evidence="2" key="1">
    <citation type="submission" date="2015-02" db="EMBL/GenBank/DDBJ databases">
        <authorList>
            <person name="Chooi Y.-H."/>
        </authorList>
    </citation>
    <scope>NUCLEOTIDE SEQUENCE [LARGE SCALE GENOMIC DNA]</scope>
    <source>
        <strain evidence="2">LAMA 915</strain>
    </source>
</reference>
<evidence type="ECO:0000313" key="3">
    <source>
        <dbReference type="Proteomes" id="UP000037446"/>
    </source>
</evidence>
<proteinExistence type="predicted"/>
<feature type="transmembrane region" description="Helical" evidence="1">
    <location>
        <begin position="105"/>
        <end position="122"/>
    </location>
</feature>
<name>A0A0L1KD41_9SPHN</name>
<keyword evidence="1" id="KW-0812">Transmembrane</keyword>
<evidence type="ECO:0000256" key="1">
    <source>
        <dbReference type="SAM" id="Phobius"/>
    </source>
</evidence>
<evidence type="ECO:0008006" key="4">
    <source>
        <dbReference type="Google" id="ProtNLM"/>
    </source>
</evidence>
<organism evidence="2 3">
    <name type="scientific">Qipengyuania citrea LAMA 915</name>
    <dbReference type="NCBI Taxonomy" id="1306953"/>
    <lineage>
        <taxon>Bacteria</taxon>
        <taxon>Pseudomonadati</taxon>
        <taxon>Pseudomonadota</taxon>
        <taxon>Alphaproteobacteria</taxon>
        <taxon>Sphingomonadales</taxon>
        <taxon>Erythrobacteraceae</taxon>
        <taxon>Qipengyuania</taxon>
    </lineage>
</organism>
<feature type="transmembrane region" description="Helical" evidence="1">
    <location>
        <begin position="158"/>
        <end position="176"/>
    </location>
</feature>
<dbReference type="EMBL" id="JYNE01000025">
    <property type="protein sequence ID" value="KNH01935.1"/>
    <property type="molecule type" value="Genomic_DNA"/>
</dbReference>
<dbReference type="AlphaFoldDB" id="A0A0L1KD41"/>
<accession>A0A0L1KD41</accession>
<dbReference type="PATRIC" id="fig|1306953.7.peg.138"/>
<feature type="transmembrane region" description="Helical" evidence="1">
    <location>
        <begin position="202"/>
        <end position="221"/>
    </location>
</feature>
<feature type="transmembrane region" description="Helical" evidence="1">
    <location>
        <begin position="75"/>
        <end position="98"/>
    </location>
</feature>
<dbReference type="Pfam" id="PF13398">
    <property type="entry name" value="Peptidase_M50B"/>
    <property type="match status" value="1"/>
</dbReference>
<feature type="transmembrane region" description="Helical" evidence="1">
    <location>
        <begin position="128"/>
        <end position="146"/>
    </location>
</feature>
<comment type="caution">
    <text evidence="2">The sequence shown here is derived from an EMBL/GenBank/DDBJ whole genome shotgun (WGS) entry which is preliminary data.</text>
</comment>
<sequence length="227" mass="24057">MPREQSYILAFAGLTILAWQTGFGTLALMPFTLLATWFHEMAHGLSAMALGAEFHRLVIFANGSGFAEFSGSIGYLGQAAIAAAGLLGPSVAGCLLIVASRSRRATQLALLVLASALAISTAVWVRSVAGWVVLPLFAAAAGYIALRGSAKWQRITAEFLGVQGVVSVYQDLGYLFSPGGTVGGMSARSDTGLIADALFLPYWFWGGLITLTILVMVWLSLRFASRY</sequence>
<dbReference type="InterPro" id="IPR049500">
    <property type="entry name" value="Peptidase_M50B-like"/>
</dbReference>
<dbReference type="STRING" id="1306953.J121_135"/>
<keyword evidence="1" id="KW-0472">Membrane</keyword>
<dbReference type="Proteomes" id="UP000037446">
    <property type="component" value="Unassembled WGS sequence"/>
</dbReference>
<protein>
    <recommendedName>
        <fullName evidence="4">M50 family peptidase</fullName>
    </recommendedName>
</protein>